<name>A0A8C5AUY2_GADMO</name>
<evidence type="ECO:0000259" key="16">
    <source>
        <dbReference type="PROSITE" id="PS51361"/>
    </source>
</evidence>
<evidence type="ECO:0000256" key="6">
    <source>
        <dbReference type="ARBA" id="ARBA00022692"/>
    </source>
</evidence>
<reference evidence="17" key="1">
    <citation type="submission" date="2025-08" db="UniProtKB">
        <authorList>
            <consortium name="Ensembl"/>
        </authorList>
    </citation>
    <scope>IDENTIFICATION</scope>
</reference>
<dbReference type="NCBIfam" id="TIGR01643">
    <property type="entry name" value="YD_repeat_2x"/>
    <property type="match status" value="1"/>
</dbReference>
<dbReference type="OMA" id="CYILEVG"/>
<dbReference type="GeneTree" id="ENSGT01030000234566"/>
<keyword evidence="7" id="KW-0677">Repeat</keyword>
<evidence type="ECO:0000256" key="11">
    <source>
        <dbReference type="ARBA" id="ARBA00023180"/>
    </source>
</evidence>
<dbReference type="Pfam" id="PF25023">
    <property type="entry name" value="TEN_YD-shell"/>
    <property type="match status" value="1"/>
</dbReference>
<dbReference type="InterPro" id="IPR022385">
    <property type="entry name" value="Rhs_assc_core"/>
</dbReference>
<evidence type="ECO:0000256" key="9">
    <source>
        <dbReference type="ARBA" id="ARBA00023136"/>
    </source>
</evidence>
<dbReference type="NCBIfam" id="TIGR03696">
    <property type="entry name" value="Rhs_assc_core"/>
    <property type="match status" value="1"/>
</dbReference>
<proteinExistence type="inferred from homology"/>
<comment type="similarity">
    <text evidence="3">Belongs to the tenascin family. Teneurin subfamily.</text>
</comment>
<dbReference type="GO" id="GO:0005886">
    <property type="term" value="C:plasma membrane"/>
    <property type="evidence" value="ECO:0007669"/>
    <property type="project" value="UniProtKB-SubCell"/>
</dbReference>
<dbReference type="GO" id="GO:0046982">
    <property type="term" value="F:protein heterodimerization activity"/>
    <property type="evidence" value="ECO:0007669"/>
    <property type="project" value="TreeGrafter"/>
</dbReference>
<dbReference type="InterPro" id="IPR000742">
    <property type="entry name" value="EGF"/>
</dbReference>
<evidence type="ECO:0000256" key="14">
    <source>
        <dbReference type="SAM" id="MobiDB-lite"/>
    </source>
</evidence>
<dbReference type="GO" id="GO:0048666">
    <property type="term" value="P:neuron development"/>
    <property type="evidence" value="ECO:0007669"/>
    <property type="project" value="TreeGrafter"/>
</dbReference>
<accession>A0A8C5AUY2</accession>
<feature type="disulfide bond" evidence="13">
    <location>
        <begin position="844"/>
        <end position="853"/>
    </location>
</feature>
<gene>
    <name evidence="17" type="primary">TENM3</name>
    <name evidence="17" type="synonym">si:dkey-237h12.3</name>
</gene>
<dbReference type="InterPro" id="IPR056820">
    <property type="entry name" value="TEN_TTR-like"/>
</dbReference>
<dbReference type="SUPFAM" id="SSF49464">
    <property type="entry name" value="Carboxypeptidase regulatory domain-like"/>
    <property type="match status" value="1"/>
</dbReference>
<dbReference type="PROSITE" id="PS01186">
    <property type="entry name" value="EGF_2"/>
    <property type="match status" value="4"/>
</dbReference>
<protein>
    <submittedName>
        <fullName evidence="17">Teneurin transmembrane protein 3</fullName>
    </submittedName>
</protein>
<dbReference type="Gene3D" id="2.10.25.10">
    <property type="entry name" value="Laminin"/>
    <property type="match status" value="5"/>
</dbReference>
<feature type="domain" description="EGF-like" evidence="15">
    <location>
        <begin position="772"/>
        <end position="808"/>
    </location>
</feature>
<evidence type="ECO:0000256" key="4">
    <source>
        <dbReference type="ARBA" id="ARBA00022475"/>
    </source>
</evidence>
<sequence length="2784" mass="306872">MKPDNQIHLNLAKSWIVFLPPPPLKGGILAWGVTGCRTATVSMCLCAPGQAFSLRQLGVCEPSTRRGFALCPKTGLSQPLSRFSRGPAAPQGHEAGSPEQGLVLWGRGPRSGARSGQSSCLSSRSNSALTLTDTEMDNDGDMGESRPSVPLVLLAADWSTTQLFQTYFEGKKGRLIFGPIRYYRNPSLLLVDTREAFLLVDTRAVFLLADTRPACPLADTRPASSLADTRPGSPLVQAAGPRPRQAISSGPLMERRAEPLSPPPLPPAPPPHKQHPSITALSRSSLANQRSPSPPPALDLAADLPSTAECSQLQDSWVLGNVNPVTMFLFLCRHFLFKTGTGSTAFFGTATPGYTMATGAVYSTPARPLPRSSLSRGAFKFKKSPRHCSWRCTALGAVGVATLLSLILCYCIAMHILGLNWQLQEESGLFENGVRPGGGSDPARSLSPGRSGGLPPENSSIDTGLVVVGHRVAQGLPPGVFWRSRLTMATPSFLKFNISVQKNALIGVYGRKGLAPSHTQYDFVELLDGSRLIAKERRPTSEPVSVHQAGFIQHLDPGVWHLAFYNDGRGVEAVSYNTIVLDSVMECPHSCYGNGECVAGSCHCFPGFMGPYCSRAACPVLCSGNGQYTRGRCQCFSGWKGTECDVQTAQCLDPQCGGHGACVGGECVCNAGRKGNYCEQVDCMDPVCAGHGACHHGECHCNPGWGGAVCEVLKTTCPEQCSNHGTFSTESGNCVCDAKWTGVDCSVELCVVDCGAHGVCLSGSCHCEEGWAGPECLQRDCHPRCIDHGVCREGKCDCHQGWTGEHCTIGRQSSHPQDTTDGCPGLCNNNGRCVLDHNVWHCVCQGGWRGLGCHVATETLCSDGKDNEGDGLVDCLDPDCCPQPACQKQPSCQGAPDPVVLATQGQGSAFPQPTARSFYDRISFLIGPGGSHLIPGSNPFNSSLVSVIRGQVVTGDGTPLIGVNVSFLRYPEYGHTLTREDGMFDLLANGGASLTLSYARAPFPSLQRTVWVPWSVFHVMETVVMKREHNDIPSCYLTGLLWPLPLILTTPLSTLYKTSAEDSPIIPETQVLHEQVAIPGSELNLVYLSSRAPGYKPILKILLTQERLPFGLMKVHLMVAVMGRQFQKAFPAFPNLSYTFIWDKTDAYGQKVYGLAEAMVSVGYEYESCLDVVLWERRTAVLQGYELDASNIGGWMLDRHHVLDVQNGILYKGSGENQFISLQPPVISTVMGNGRRRSISCPSCNGQAQGNKLLAPVALAWGIDGSLYVGDFNYIRRIYPSGNVTSVMELRNKDFRHSNNPAHRYYLTTDPVSGQLYVSDTNSRRIYRPRVLGGTKELTANAEVVAGTGEHCLPFDENHCGDGGKAPEASLTGPKGIAVDRNGLIYFVDGTTIRKVDQNGIISTFLGSNDLTSPRPLTCDSSMDINQVILEWPTDLAVSPMDNSLYVLDSNIVLRITEAGQVSIAAGRPLHCPLSGGEPRPGAGQRARFSPLENAVSLAVSYHGDFYVAETDERRFSRIRRVSVGGEITHLAGAASDCDCKNDANCDCYQSGDGYAKDARLNGPSSLVAAPDGTLYVADLGNIRIRAISRNGPALGSTASTYEVASPDVQELYVFDLNGTHQHTASLLTGEPKFSFSYSTDNDVTAVTDSNGNTLRIRRDPNRTPVRIVAPDNQVIWLAMGTNGGLKTLTAQGMELVLLTYHGNNGLLATKTSEIGWTTFYDYDSEGRLMNVTFPTGTVNNLYTDLNSALTVDIESSLTDEEISITTNTSTLQAFYTLTQDQCKSSYQVGFDNSLRISYANGMDTHYQTEPHILAGAANPTVARRNMSLPGDTGQNLVEWRFRKEQSRGKVIVFGRKLRVNGRNILSVDYDRTLRTEKIYDDHRKFLLKIIYDATGQPVVWVPSSKLLPVNVSRSSSGQITVLQRGPTVERVEYDAQGRLVSRVFADGRTWSYTYLEKSLVLLLHSQRQYIFVFDSLDRLSAVTMPSVARYSMQTLRSVGYYRNLYHPPESNASVAVDYSEDGLLLRVAHLGTGRRVLYRYRRFNKLSEILYDSTRVSFTYDETAGVLKTVNLQNEGFICTIRYRQVGPLIDRQIFRFSEDGMVNARFDYTYDSSLRVTSVQGVINETPLPIDLYQFDDISGKIEQFGKFGVIYYDINQIISTAVMTYTKHFDAHGRIKEIQYEIFRSLMYWITFQYDDVGRVIRREIKIGPFANTTQYAYEYDVDGQLQAVYLNEKATWRYTYDLNGNLHLLNPGNSARLLPLRYDLRDRITRLGDVQYRLDEDGFLRQRGSDIFEYNSKGLLVRVYSKAGAWSVVYRYDGLGRRVSTKTSTGPHLQYFYADLSYPARITHVYNHSSSEITSLYYDLQGHLFAMEISSGEEFYIACDNTGTPLAVFTSDGLLVKQVQYTAYGEVYFDSNPDFQLVLGFHGGLYDPLTKLLHFGERDYDIMPGRWTVPDISTWQRVSKEPVPFNLYMFQSNNPISKVLELREYVADVNSWLVTFGFHLHNTIPGFPVPKFDLSVPSYELKKSQLWDDLPREVNRQAVSLLSFERLPEVRYARGRRGEKPWLWFSAPSSPIGRGVMFAVYKGSVHTHALNVAGEDCVKVASILNNAFYLEDLHFTLEGRDTHYLVKPGLPDTDLAALHLTSGHRTLENGVNVSVSQSTTVLDGRTRRFADVEVRRGALALHVRYGSTVDEEKGRVVELARQAALAGAWAREQQRVREGEEGARPWTEGEKRQLLSSGKVLGYDGYFVLSIEQYPELADSANNIHFLRQSEIGKRR</sequence>
<dbReference type="Pfam" id="PF23093">
    <property type="entry name" value="GBD_Tenm3"/>
    <property type="match status" value="1"/>
</dbReference>
<reference evidence="17" key="2">
    <citation type="submission" date="2025-09" db="UniProtKB">
        <authorList>
            <consortium name="Ensembl"/>
        </authorList>
    </citation>
    <scope>IDENTIFICATION</scope>
</reference>
<organism evidence="17 18">
    <name type="scientific">Gadus morhua</name>
    <name type="common">Atlantic cod</name>
    <dbReference type="NCBI Taxonomy" id="8049"/>
    <lineage>
        <taxon>Eukaryota</taxon>
        <taxon>Metazoa</taxon>
        <taxon>Chordata</taxon>
        <taxon>Craniata</taxon>
        <taxon>Vertebrata</taxon>
        <taxon>Euteleostomi</taxon>
        <taxon>Actinopterygii</taxon>
        <taxon>Neopterygii</taxon>
        <taxon>Teleostei</taxon>
        <taxon>Neoteleostei</taxon>
        <taxon>Acanthomorphata</taxon>
        <taxon>Zeiogadaria</taxon>
        <taxon>Gadariae</taxon>
        <taxon>Gadiformes</taxon>
        <taxon>Gadoidei</taxon>
        <taxon>Gadidae</taxon>
        <taxon>Gadus</taxon>
    </lineage>
</organism>
<dbReference type="SMART" id="SM00181">
    <property type="entry name" value="EGF"/>
    <property type="match status" value="8"/>
</dbReference>
<keyword evidence="4" id="KW-1003">Cell membrane</keyword>
<evidence type="ECO:0000256" key="2">
    <source>
        <dbReference type="ARBA" id="ARBA00004316"/>
    </source>
</evidence>
<keyword evidence="10 13" id="KW-1015">Disulfide bond</keyword>
<feature type="compositionally biased region" description="Pro residues" evidence="14">
    <location>
        <begin position="260"/>
        <end position="271"/>
    </location>
</feature>
<evidence type="ECO:0000256" key="10">
    <source>
        <dbReference type="ARBA" id="ARBA00023157"/>
    </source>
</evidence>
<comment type="subcellular location">
    <subcellularLocation>
        <location evidence="1">Cell membrane</location>
        <topology evidence="1">Single-pass membrane protein</topology>
    </subcellularLocation>
    <subcellularLocation>
        <location evidence="2">Cell projection</location>
    </subcellularLocation>
</comment>
<dbReference type="SUPFAM" id="SSF101898">
    <property type="entry name" value="NHL repeat"/>
    <property type="match status" value="1"/>
</dbReference>
<keyword evidence="11" id="KW-0325">Glycoprotein</keyword>
<feature type="compositionally biased region" description="Low complexity" evidence="14">
    <location>
        <begin position="111"/>
        <end position="126"/>
    </location>
</feature>
<dbReference type="PANTHER" id="PTHR11219:SF63">
    <property type="entry name" value="TENEURIN-3 ISOFORM X1"/>
    <property type="match status" value="1"/>
</dbReference>
<dbReference type="InterPro" id="IPR009471">
    <property type="entry name" value="Ten_N"/>
</dbReference>
<dbReference type="Pfam" id="PF24329">
    <property type="entry name" value="FN-plug_TEN1-4"/>
    <property type="match status" value="1"/>
</dbReference>
<feature type="disulfide bond" evidence="13">
    <location>
        <begin position="823"/>
        <end position="833"/>
    </location>
</feature>
<dbReference type="Pfam" id="PF23538">
    <property type="entry name" value="Teneurin_ABD"/>
    <property type="match status" value="1"/>
</dbReference>
<keyword evidence="18" id="KW-1185">Reference proteome</keyword>
<feature type="domain" description="Teneurin N-terminal" evidence="16">
    <location>
        <begin position="97"/>
        <end position="392"/>
    </location>
</feature>
<evidence type="ECO:0000256" key="3">
    <source>
        <dbReference type="ARBA" id="ARBA00009385"/>
    </source>
</evidence>
<evidence type="ECO:0000256" key="1">
    <source>
        <dbReference type="ARBA" id="ARBA00004162"/>
    </source>
</evidence>
<dbReference type="InterPro" id="IPR057629">
    <property type="entry name" value="Teneurin1-4_GBD"/>
</dbReference>
<dbReference type="Pfam" id="PF25021">
    <property type="entry name" value="TEN_NHL"/>
    <property type="match status" value="1"/>
</dbReference>
<dbReference type="InterPro" id="IPR006530">
    <property type="entry name" value="YD"/>
</dbReference>
<evidence type="ECO:0000256" key="7">
    <source>
        <dbReference type="ARBA" id="ARBA00022737"/>
    </source>
</evidence>
<evidence type="ECO:0000256" key="12">
    <source>
        <dbReference type="ARBA" id="ARBA00023273"/>
    </source>
</evidence>
<feature type="region of interest" description="Disordered" evidence="14">
    <location>
        <begin position="432"/>
        <end position="458"/>
    </location>
</feature>
<feature type="domain" description="EGF-like" evidence="15">
    <location>
        <begin position="819"/>
        <end position="854"/>
    </location>
</feature>
<evidence type="ECO:0000256" key="5">
    <source>
        <dbReference type="ARBA" id="ARBA00022536"/>
    </source>
</evidence>
<dbReference type="Pfam" id="PF15636">
    <property type="entry name" value="Tox-GHH"/>
    <property type="match status" value="1"/>
</dbReference>
<dbReference type="Proteomes" id="UP000694546">
    <property type="component" value="Chromosome 10"/>
</dbReference>
<keyword evidence="5 13" id="KW-0245">EGF-like domain</keyword>
<dbReference type="CDD" id="cd00054">
    <property type="entry name" value="EGF_CA"/>
    <property type="match status" value="1"/>
</dbReference>
<keyword evidence="8" id="KW-1133">Transmembrane helix</keyword>
<dbReference type="Pfam" id="PF25020">
    <property type="entry name" value="TTR_TEN1-4"/>
    <property type="match status" value="1"/>
</dbReference>
<evidence type="ECO:0000313" key="17">
    <source>
        <dbReference type="Ensembl" id="ENSGMOP00000036681.1"/>
    </source>
</evidence>
<dbReference type="InterPro" id="IPR051216">
    <property type="entry name" value="Teneurin"/>
</dbReference>
<dbReference type="PANTHER" id="PTHR11219">
    <property type="entry name" value="TENEURIN AND N-ACETYLGLUCOSAMINE-1-PHOSPHODIESTER ALPHA-N-ACETYLGLUCOSAMINIDASE"/>
    <property type="match status" value="1"/>
</dbReference>
<feature type="region of interest" description="Disordered" evidence="14">
    <location>
        <begin position="217"/>
        <end position="278"/>
    </location>
</feature>
<dbReference type="InterPro" id="IPR011042">
    <property type="entry name" value="6-blade_b-propeller_TolB-like"/>
</dbReference>
<dbReference type="InterPro" id="IPR028916">
    <property type="entry name" value="Tox-GHH_dom"/>
</dbReference>
<dbReference type="GO" id="GO:0042803">
    <property type="term" value="F:protein homodimerization activity"/>
    <property type="evidence" value="ECO:0007669"/>
    <property type="project" value="TreeGrafter"/>
</dbReference>
<dbReference type="PROSITE" id="PS51361">
    <property type="entry name" value="TENEURIN_N"/>
    <property type="match status" value="1"/>
</dbReference>
<dbReference type="InterPro" id="IPR008969">
    <property type="entry name" value="CarboxyPept-like_regulatory"/>
</dbReference>
<comment type="caution">
    <text evidence="13">Lacks conserved residue(s) required for the propagation of feature annotation.</text>
</comment>
<dbReference type="Gene3D" id="2.120.10.30">
    <property type="entry name" value="TolB, C-terminal domain"/>
    <property type="match status" value="2"/>
</dbReference>
<dbReference type="InterPro" id="IPR057627">
    <property type="entry name" value="FN-plug_TEN1-4"/>
</dbReference>
<keyword evidence="12" id="KW-0966">Cell projection</keyword>
<dbReference type="Gene3D" id="2.60.120.260">
    <property type="entry name" value="Galactose-binding domain-like"/>
    <property type="match status" value="1"/>
</dbReference>
<evidence type="ECO:0000313" key="18">
    <source>
        <dbReference type="Proteomes" id="UP000694546"/>
    </source>
</evidence>
<dbReference type="InterPro" id="IPR056822">
    <property type="entry name" value="TEN_NHL"/>
</dbReference>
<dbReference type="PROSITE" id="PS50026">
    <property type="entry name" value="EGF_3"/>
    <property type="match status" value="2"/>
</dbReference>
<dbReference type="PROSITE" id="PS00022">
    <property type="entry name" value="EGF_1"/>
    <property type="match status" value="5"/>
</dbReference>
<dbReference type="GO" id="GO:0050839">
    <property type="term" value="F:cell adhesion molecule binding"/>
    <property type="evidence" value="ECO:0007669"/>
    <property type="project" value="TreeGrafter"/>
</dbReference>
<evidence type="ECO:0000256" key="8">
    <source>
        <dbReference type="ARBA" id="ARBA00022989"/>
    </source>
</evidence>
<keyword evidence="6" id="KW-0812">Transmembrane</keyword>
<dbReference type="InterPro" id="IPR056823">
    <property type="entry name" value="TEN-like_YD-shell"/>
</dbReference>
<keyword evidence="9" id="KW-0472">Membrane</keyword>
<evidence type="ECO:0000259" key="15">
    <source>
        <dbReference type="PROSITE" id="PS50026"/>
    </source>
</evidence>
<feature type="region of interest" description="Disordered" evidence="14">
    <location>
        <begin position="106"/>
        <end position="126"/>
    </location>
</feature>
<dbReference type="GO" id="GO:0007157">
    <property type="term" value="P:heterophilic cell-cell adhesion via plasma membrane cell adhesion molecules"/>
    <property type="evidence" value="ECO:0007669"/>
    <property type="project" value="TreeGrafter"/>
</dbReference>
<dbReference type="GO" id="GO:0007165">
    <property type="term" value="P:signal transduction"/>
    <property type="evidence" value="ECO:0007669"/>
    <property type="project" value="InterPro"/>
</dbReference>
<dbReference type="Pfam" id="PF06484">
    <property type="entry name" value="Ten_N"/>
    <property type="match status" value="2"/>
</dbReference>
<dbReference type="Gene3D" id="2.180.10.10">
    <property type="entry name" value="RHS repeat-associated core"/>
    <property type="match status" value="1"/>
</dbReference>
<feature type="disulfide bond" evidence="13">
    <location>
        <begin position="798"/>
        <end position="807"/>
    </location>
</feature>
<dbReference type="Ensembl" id="ENSGMOT00000051798.1">
    <property type="protein sequence ID" value="ENSGMOP00000036681.1"/>
    <property type="gene ID" value="ENSGMOG00000012403.2"/>
</dbReference>
<dbReference type="GO" id="GO:0030424">
    <property type="term" value="C:axon"/>
    <property type="evidence" value="ECO:0007669"/>
    <property type="project" value="UniProtKB-SubCell"/>
</dbReference>
<evidence type="ECO:0000256" key="13">
    <source>
        <dbReference type="PROSITE-ProRule" id="PRU00076"/>
    </source>
</evidence>
<dbReference type="Pfam" id="PF25024">
    <property type="entry name" value="EGF_TEN"/>
    <property type="match status" value="1"/>
</dbReference>